<evidence type="ECO:0000259" key="4">
    <source>
        <dbReference type="Pfam" id="PF13622"/>
    </source>
</evidence>
<organism evidence="5 6">
    <name type="scientific">Acinetobacter suaedae</name>
    <dbReference type="NCBI Taxonomy" id="2609668"/>
    <lineage>
        <taxon>Bacteria</taxon>
        <taxon>Pseudomonadati</taxon>
        <taxon>Pseudomonadota</taxon>
        <taxon>Gammaproteobacteria</taxon>
        <taxon>Moraxellales</taxon>
        <taxon>Moraxellaceae</taxon>
        <taxon>Acinetobacter</taxon>
    </lineage>
</organism>
<feature type="domain" description="Acyl-CoA thioesterase-like N-terminal HotDog" evidence="4">
    <location>
        <begin position="31"/>
        <end position="107"/>
    </location>
</feature>
<evidence type="ECO:0000256" key="1">
    <source>
        <dbReference type="ARBA" id="ARBA00006538"/>
    </source>
</evidence>
<keyword evidence="2" id="KW-0378">Hydrolase</keyword>
<gene>
    <name evidence="5" type="ORF">F2A31_11190</name>
</gene>
<reference evidence="5 6" key="1">
    <citation type="submission" date="2019-09" db="EMBL/GenBank/DDBJ databases">
        <title>Acinetobacter sp. C16S1 isolated from saline soil.</title>
        <authorList>
            <person name="Xu L."/>
            <person name="Sun J.-Q."/>
        </authorList>
    </citation>
    <scope>NUCLEOTIDE SEQUENCE [LARGE SCALE GENOMIC DNA]</scope>
    <source>
        <strain evidence="5 6">C16S1</strain>
    </source>
</reference>
<comment type="similarity">
    <text evidence="1">Belongs to the C/M/P thioester hydrolase family.</text>
</comment>
<evidence type="ECO:0000259" key="3">
    <source>
        <dbReference type="Pfam" id="PF02551"/>
    </source>
</evidence>
<proteinExistence type="inferred from homology"/>
<dbReference type="InterPro" id="IPR003703">
    <property type="entry name" value="Acyl_CoA_thio"/>
</dbReference>
<dbReference type="SUPFAM" id="SSF54637">
    <property type="entry name" value="Thioesterase/thiol ester dehydrase-isomerase"/>
    <property type="match status" value="2"/>
</dbReference>
<dbReference type="GO" id="GO:0047617">
    <property type="term" value="F:fatty acyl-CoA hydrolase activity"/>
    <property type="evidence" value="ECO:0007669"/>
    <property type="project" value="InterPro"/>
</dbReference>
<dbReference type="AlphaFoldDB" id="A0A5P1UTG6"/>
<evidence type="ECO:0000256" key="2">
    <source>
        <dbReference type="ARBA" id="ARBA00022801"/>
    </source>
</evidence>
<dbReference type="RefSeq" id="WP_150026443.1">
    <property type="nucleotide sequence ID" value="NZ_CP043909.1"/>
</dbReference>
<dbReference type="KEGG" id="asue:F2A31_11190"/>
<dbReference type="Proteomes" id="UP000325177">
    <property type="component" value="Chromosome"/>
</dbReference>
<evidence type="ECO:0000313" key="5">
    <source>
        <dbReference type="EMBL" id="QER40239.1"/>
    </source>
</evidence>
<dbReference type="PANTHER" id="PTHR11066:SF34">
    <property type="entry name" value="ACYL-COENZYME A THIOESTERASE 8"/>
    <property type="match status" value="1"/>
</dbReference>
<dbReference type="GO" id="GO:0009062">
    <property type="term" value="P:fatty acid catabolic process"/>
    <property type="evidence" value="ECO:0007669"/>
    <property type="project" value="TreeGrafter"/>
</dbReference>
<dbReference type="CDD" id="cd03445">
    <property type="entry name" value="Thioesterase_II_repeat2"/>
    <property type="match status" value="1"/>
</dbReference>
<dbReference type="Pfam" id="PF02551">
    <property type="entry name" value="Acyl_CoA_thio"/>
    <property type="match status" value="1"/>
</dbReference>
<dbReference type="Gene3D" id="2.40.160.210">
    <property type="entry name" value="Acyl-CoA thioesterase, double hotdog domain"/>
    <property type="match status" value="1"/>
</dbReference>
<dbReference type="InterPro" id="IPR029069">
    <property type="entry name" value="HotDog_dom_sf"/>
</dbReference>
<sequence>MNNLTQELIELFNLRKVDDLLFQGQCTQIFGSHLFGGQLLGQALIAAARTTHQPAHSLHAYFLQSGVTNKPIIYQIAKLQDGKSFARREIKAIQDGKVIFIALASFTHNELGLDYQCEQKNEYLHPDKLISEQEHKIKIIDHVPDSNLKSFIEPFQIKIHPTHFLNPFAPEKVDNYAEYFKTYDEIPSEVDSIILHQAITAYYSDYNLLSISLLQHGLSYLSNNIMSASLDHAIYFHRPFRTDEWSLYELDCSTSSQGKGLNFGKIWQNEKLVCSTIQESLMRKKNR</sequence>
<dbReference type="CDD" id="cd03444">
    <property type="entry name" value="Thioesterase_II_repeat1"/>
    <property type="match status" value="1"/>
</dbReference>
<accession>A0A5P1UTG6</accession>
<dbReference type="PANTHER" id="PTHR11066">
    <property type="entry name" value="ACYL-COA THIOESTERASE"/>
    <property type="match status" value="1"/>
</dbReference>
<dbReference type="Pfam" id="PF13622">
    <property type="entry name" value="4HBT_3"/>
    <property type="match status" value="1"/>
</dbReference>
<dbReference type="GO" id="GO:0006637">
    <property type="term" value="P:acyl-CoA metabolic process"/>
    <property type="evidence" value="ECO:0007669"/>
    <property type="project" value="InterPro"/>
</dbReference>
<protein>
    <submittedName>
        <fullName evidence="5">Acyl-CoA thioesterase II</fullName>
    </submittedName>
</protein>
<dbReference type="InterPro" id="IPR042171">
    <property type="entry name" value="Acyl-CoA_hotdog"/>
</dbReference>
<dbReference type="EMBL" id="CP043909">
    <property type="protein sequence ID" value="QER40239.1"/>
    <property type="molecule type" value="Genomic_DNA"/>
</dbReference>
<evidence type="ECO:0000313" key="6">
    <source>
        <dbReference type="Proteomes" id="UP000325177"/>
    </source>
</evidence>
<dbReference type="InterPro" id="IPR049449">
    <property type="entry name" value="TesB_ACOT8-like_N"/>
</dbReference>
<feature type="domain" description="Acyl-CoA thioesterase 2 C-terminal" evidence="3">
    <location>
        <begin position="150"/>
        <end position="279"/>
    </location>
</feature>
<keyword evidence="6" id="KW-1185">Reference proteome</keyword>
<dbReference type="InterPro" id="IPR025652">
    <property type="entry name" value="TesB_C"/>
</dbReference>
<name>A0A5P1UTG6_9GAMM</name>